<accession>A0A0D8JV92</accession>
<dbReference type="RefSeq" id="XP_004446128.1">
    <property type="nucleotide sequence ID" value="XM_004446071.1"/>
</dbReference>
<sequence length="290" mass="31124">MIACPCVSPVHGMELASQEPGVSISASTEPASPVQQRVVWEKSIRGRLEHVDTGGYVDSLHLVIFPLEDGHDLPRGVHDSLWGRPNNFPAAAALGGSTDLIPDIVQPAESHSNRDTPVPGTVSPSGLLLSTDPTAGSARPSVGRVALPPGDYSALSECRATRLSLGVAGRALEVCALEIDRFGGCVFPLQQNQGSRFVGDIDLPADCNYDSAEDCWLVACWLWLAESMMKEREDTLCCGDSVPPVGGMDGIDLGVEEQVFGQPEPQNLMGKKRRRALRPVCSSKRQRHSY</sequence>
<organism evidence="2 3">
    <name type="scientific">Coccidioides immitis (strain RS)</name>
    <name type="common">Valley fever fungus</name>
    <dbReference type="NCBI Taxonomy" id="246410"/>
    <lineage>
        <taxon>Eukaryota</taxon>
        <taxon>Fungi</taxon>
        <taxon>Dikarya</taxon>
        <taxon>Ascomycota</taxon>
        <taxon>Pezizomycotina</taxon>
        <taxon>Eurotiomycetes</taxon>
        <taxon>Eurotiomycetidae</taxon>
        <taxon>Onygenales</taxon>
        <taxon>Onygenaceae</taxon>
        <taxon>Coccidioides</taxon>
    </lineage>
</organism>
<dbReference type="GeneID" id="4564460"/>
<reference evidence="3" key="2">
    <citation type="journal article" date="2010" name="Genome Res.">
        <title>Population genomic sequencing of Coccidioides fungi reveals recent hybridization and transposon control.</title>
        <authorList>
            <person name="Neafsey D.E."/>
            <person name="Barker B.M."/>
            <person name="Sharpton T.J."/>
            <person name="Stajich J.E."/>
            <person name="Park D.J."/>
            <person name="Whiston E."/>
            <person name="Hung C.-Y."/>
            <person name="McMahan C."/>
            <person name="White J."/>
            <person name="Sykes S."/>
            <person name="Heiman D."/>
            <person name="Young S."/>
            <person name="Zeng Q."/>
            <person name="Abouelleil A."/>
            <person name="Aftuck L."/>
            <person name="Bessette D."/>
            <person name="Brown A."/>
            <person name="FitzGerald M."/>
            <person name="Lui A."/>
            <person name="Macdonald J.P."/>
            <person name="Priest M."/>
            <person name="Orbach M.J."/>
            <person name="Galgiani J.N."/>
            <person name="Kirkland T.N."/>
            <person name="Cole G.T."/>
            <person name="Birren B.W."/>
            <person name="Henn M.R."/>
            <person name="Taylor J.W."/>
            <person name="Rounsley S.D."/>
        </authorList>
    </citation>
    <scope>GENOME REANNOTATION</scope>
    <source>
        <strain evidence="3">RS</strain>
    </source>
</reference>
<feature type="region of interest" description="Disordered" evidence="1">
    <location>
        <begin position="108"/>
        <end position="143"/>
    </location>
</feature>
<dbReference type="InParanoid" id="A0A0D8JV92"/>
<dbReference type="Proteomes" id="UP000001261">
    <property type="component" value="Unassembled WGS sequence"/>
</dbReference>
<proteinExistence type="predicted"/>
<dbReference type="AlphaFoldDB" id="A0A0D8JV92"/>
<protein>
    <submittedName>
        <fullName evidence="2">Uncharacterized protein</fullName>
    </submittedName>
</protein>
<dbReference type="VEuPathDB" id="FungiDB:CIMG_04952"/>
<dbReference type="OrthoDB" id="4190643at2759"/>
<evidence type="ECO:0000313" key="3">
    <source>
        <dbReference type="Proteomes" id="UP000001261"/>
    </source>
</evidence>
<evidence type="ECO:0000256" key="1">
    <source>
        <dbReference type="SAM" id="MobiDB-lite"/>
    </source>
</evidence>
<name>A0A0D8JV92_COCIM</name>
<evidence type="ECO:0000313" key="2">
    <source>
        <dbReference type="EMBL" id="KJF61074.1"/>
    </source>
</evidence>
<keyword evidence="3" id="KW-1185">Reference proteome</keyword>
<reference evidence="3" key="1">
    <citation type="journal article" date="2009" name="Genome Res.">
        <title>Comparative genomic analyses of the human fungal pathogens Coccidioides and their relatives.</title>
        <authorList>
            <person name="Sharpton T.J."/>
            <person name="Stajich J.E."/>
            <person name="Rounsley S.D."/>
            <person name="Gardner M.J."/>
            <person name="Wortman J.R."/>
            <person name="Jordar V.S."/>
            <person name="Maiti R."/>
            <person name="Kodira C.D."/>
            <person name="Neafsey D.E."/>
            <person name="Zeng Q."/>
            <person name="Hung C.-Y."/>
            <person name="McMahan C."/>
            <person name="Muszewska A."/>
            <person name="Grynberg M."/>
            <person name="Mandel M.A."/>
            <person name="Kellner E.M."/>
            <person name="Barker B.M."/>
            <person name="Galgiani J.N."/>
            <person name="Orbach M.J."/>
            <person name="Kirkland T.N."/>
            <person name="Cole G.T."/>
            <person name="Henn M.R."/>
            <person name="Birren B.W."/>
            <person name="Taylor J.W."/>
        </authorList>
    </citation>
    <scope>NUCLEOTIDE SEQUENCE [LARGE SCALE GENOMIC DNA]</scope>
    <source>
        <strain evidence="3">RS</strain>
    </source>
</reference>
<gene>
    <name evidence="2" type="ORF">CIMG_04952</name>
</gene>
<dbReference type="EMBL" id="GG704914">
    <property type="protein sequence ID" value="KJF61074.1"/>
    <property type="molecule type" value="Genomic_DNA"/>
</dbReference>